<feature type="signal peptide" evidence="2">
    <location>
        <begin position="1"/>
        <end position="22"/>
    </location>
</feature>
<feature type="compositionally biased region" description="Low complexity" evidence="1">
    <location>
        <begin position="74"/>
        <end position="125"/>
    </location>
</feature>
<keyword evidence="2" id="KW-0732">Signal</keyword>
<keyword evidence="4" id="KW-1185">Reference proteome</keyword>
<accession>A0A0B5BIB6</accession>
<evidence type="ECO:0000313" key="4">
    <source>
        <dbReference type="Proteomes" id="UP000057609"/>
    </source>
</evidence>
<gene>
    <name evidence="3" type="ORF">GPICK_13650</name>
</gene>
<dbReference type="EMBL" id="CP009788">
    <property type="protein sequence ID" value="AJE04255.1"/>
    <property type="molecule type" value="Genomic_DNA"/>
</dbReference>
<evidence type="ECO:0000313" key="3">
    <source>
        <dbReference type="EMBL" id="AJE04255.1"/>
    </source>
</evidence>
<dbReference type="PROSITE" id="PS51257">
    <property type="entry name" value="PROKAR_LIPOPROTEIN"/>
    <property type="match status" value="1"/>
</dbReference>
<organism evidence="3 4">
    <name type="scientific">Geobacter pickeringii</name>
    <dbReference type="NCBI Taxonomy" id="345632"/>
    <lineage>
        <taxon>Bacteria</taxon>
        <taxon>Pseudomonadati</taxon>
        <taxon>Thermodesulfobacteriota</taxon>
        <taxon>Desulfuromonadia</taxon>
        <taxon>Geobacterales</taxon>
        <taxon>Geobacteraceae</taxon>
        <taxon>Geobacter</taxon>
    </lineage>
</organism>
<dbReference type="HOGENOM" id="CLU_154476_0_0_7"/>
<dbReference type="Proteomes" id="UP000057609">
    <property type="component" value="Chromosome"/>
</dbReference>
<dbReference type="OrthoDB" id="5397727at2"/>
<evidence type="ECO:0000256" key="2">
    <source>
        <dbReference type="SAM" id="SignalP"/>
    </source>
</evidence>
<feature type="chain" id="PRO_5002099026" description="Lipoprotein" evidence="2">
    <location>
        <begin position="23"/>
        <end position="137"/>
    </location>
</feature>
<feature type="region of interest" description="Disordered" evidence="1">
    <location>
        <begin position="59"/>
        <end position="137"/>
    </location>
</feature>
<dbReference type="PRINTS" id="PR00833">
    <property type="entry name" value="POAALLERGEN"/>
</dbReference>
<proteinExistence type="predicted"/>
<dbReference type="RefSeq" id="WP_039744086.1">
    <property type="nucleotide sequence ID" value="NZ_CP009788.1"/>
</dbReference>
<protein>
    <recommendedName>
        <fullName evidence="5">Lipoprotein</fullName>
    </recommendedName>
</protein>
<sequence>MKRIVSAAVIPLLALTAGCATKTFVQEQTAPLADRLGGLEKRLSTIEAQVAELAKRPVVSPADLDAAKRESADARAQAQQAAQSAQGSVGAATAAAGRSEAAASRAEAAATRAEGAAQQAENAAGKSVKAFELQQKK</sequence>
<dbReference type="KEGG" id="gpi:GPICK_13650"/>
<dbReference type="STRING" id="345632.GPICK_13650"/>
<evidence type="ECO:0008006" key="5">
    <source>
        <dbReference type="Google" id="ProtNLM"/>
    </source>
</evidence>
<reference evidence="3 4" key="1">
    <citation type="journal article" date="2015" name="Genome Announc.">
        <title>Complete Genome of Geobacter pickeringii G13T, a Metal-Reducing Isolate from Sedimentary Kaolin Deposits.</title>
        <authorList>
            <person name="Badalamenti J.P."/>
            <person name="Bond D.R."/>
        </authorList>
    </citation>
    <scope>NUCLEOTIDE SEQUENCE [LARGE SCALE GENOMIC DNA]</scope>
    <source>
        <strain evidence="3 4">G13</strain>
    </source>
</reference>
<evidence type="ECO:0000256" key="1">
    <source>
        <dbReference type="SAM" id="MobiDB-lite"/>
    </source>
</evidence>
<dbReference type="AlphaFoldDB" id="A0A0B5BIB6"/>
<name>A0A0B5BIB6_9BACT</name>